<reference evidence="3" key="1">
    <citation type="submission" date="2016-11" db="EMBL/GenBank/DDBJ databases">
        <authorList>
            <person name="Jaros S."/>
            <person name="Januszkiewicz K."/>
            <person name="Wedrychowicz H."/>
        </authorList>
    </citation>
    <scope>NUCLEOTIDE SEQUENCE [LARGE SCALE GENOMIC DNA]</scope>
    <source>
        <strain evidence="3">DSM 19859</strain>
    </source>
</reference>
<evidence type="ECO:0008006" key="6">
    <source>
        <dbReference type="Google" id="ProtNLM"/>
    </source>
</evidence>
<dbReference type="Proteomes" id="UP000290037">
    <property type="component" value="Unassembled WGS sequence"/>
</dbReference>
<keyword evidence="5" id="KW-1185">Reference proteome</keyword>
<gene>
    <name evidence="2" type="ORF">DSM01_2885</name>
    <name evidence="3" type="ORF">SAMN04487999_3132</name>
</gene>
<feature type="signal peptide" evidence="1">
    <location>
        <begin position="1"/>
        <end position="19"/>
    </location>
</feature>
<sequence length="219" mass="24830">MIKTLYLIAFLLFGLNCNAQEIDADLLAIKAKMDAVNTFSAKLQLDLDAPFINMPTKRAEMEYQRGKDLKFSSDDFVILPKRGLDFTLSELFEHPFITVDRGMQTLDGNQVKVLNVIPTGDDSDMALATLFLDTEQQRIAASEITTKKNGTYKLKMQYDQALTILPNYVEVAFAIEKLKIPLNFMGSDTKIDRKTMRNMDTKTGVLKLKITDYQIDLQP</sequence>
<dbReference type="EMBL" id="QOVN01000006">
    <property type="protein sequence ID" value="RXG27767.1"/>
    <property type="molecule type" value="Genomic_DNA"/>
</dbReference>
<reference evidence="2 5" key="3">
    <citation type="submission" date="2018-07" db="EMBL/GenBank/DDBJ databases">
        <title>Leeuwenhoekiella genomics.</title>
        <authorList>
            <person name="Tahon G."/>
            <person name="Willems A."/>
        </authorList>
    </citation>
    <scope>NUCLEOTIDE SEQUENCE [LARGE SCALE GENOMIC DNA]</scope>
    <source>
        <strain evidence="2 5">LMG 24856</strain>
    </source>
</reference>
<evidence type="ECO:0000313" key="5">
    <source>
        <dbReference type="Proteomes" id="UP000290037"/>
    </source>
</evidence>
<dbReference type="EMBL" id="FQXT01000006">
    <property type="protein sequence ID" value="SHI24221.1"/>
    <property type="molecule type" value="Genomic_DNA"/>
</dbReference>
<protein>
    <recommendedName>
        <fullName evidence="6">Outer membrane lipoprotein-sorting protein</fullName>
    </recommendedName>
</protein>
<dbReference type="AlphaFoldDB" id="A0A1M5ZJA1"/>
<evidence type="ECO:0000313" key="4">
    <source>
        <dbReference type="Proteomes" id="UP000184240"/>
    </source>
</evidence>
<feature type="chain" id="PRO_5013382303" description="Outer membrane lipoprotein-sorting protein" evidence="1">
    <location>
        <begin position="20"/>
        <end position="219"/>
    </location>
</feature>
<keyword evidence="1" id="KW-0732">Signal</keyword>
<accession>A0A1M5ZJA1</accession>
<proteinExistence type="predicted"/>
<dbReference type="Proteomes" id="UP000184240">
    <property type="component" value="Unassembled WGS sequence"/>
</dbReference>
<dbReference type="OrthoDB" id="1433712at2"/>
<organism evidence="3 4">
    <name type="scientific">Leeuwenhoekiella palythoae</name>
    <dbReference type="NCBI Taxonomy" id="573501"/>
    <lineage>
        <taxon>Bacteria</taxon>
        <taxon>Pseudomonadati</taxon>
        <taxon>Bacteroidota</taxon>
        <taxon>Flavobacteriia</taxon>
        <taxon>Flavobacteriales</taxon>
        <taxon>Flavobacteriaceae</taxon>
        <taxon>Leeuwenhoekiella</taxon>
    </lineage>
</organism>
<reference evidence="4" key="2">
    <citation type="submission" date="2016-11" db="EMBL/GenBank/DDBJ databases">
        <authorList>
            <person name="Varghese N."/>
            <person name="Submissions S."/>
        </authorList>
    </citation>
    <scope>NUCLEOTIDE SEQUENCE [LARGE SCALE GENOMIC DNA]</scope>
    <source>
        <strain evidence="4">DSM 19859</strain>
    </source>
</reference>
<name>A0A1M5ZJA1_9FLAO</name>
<dbReference type="RefSeq" id="WP_072984648.1">
    <property type="nucleotide sequence ID" value="NZ_FQXT01000006.1"/>
</dbReference>
<dbReference type="STRING" id="573501.SAMN04487999_3132"/>
<evidence type="ECO:0000313" key="3">
    <source>
        <dbReference type="EMBL" id="SHI24221.1"/>
    </source>
</evidence>
<evidence type="ECO:0000313" key="2">
    <source>
        <dbReference type="EMBL" id="RXG27767.1"/>
    </source>
</evidence>
<evidence type="ECO:0000256" key="1">
    <source>
        <dbReference type="SAM" id="SignalP"/>
    </source>
</evidence>